<dbReference type="Proteomes" id="UP000288028">
    <property type="component" value="Unassembled WGS sequence"/>
</dbReference>
<dbReference type="AlphaFoldDB" id="A0A430B897"/>
<dbReference type="PANTHER" id="PTHR34580:SF8">
    <property type="entry name" value="WYL DOMAIN-CONTAINING PROTEIN"/>
    <property type="match status" value="1"/>
</dbReference>
<feature type="domain" description="Helix-turn-helix type 11" evidence="1">
    <location>
        <begin position="5"/>
        <end position="57"/>
    </location>
</feature>
<dbReference type="PROSITE" id="PS52050">
    <property type="entry name" value="WYL"/>
    <property type="match status" value="1"/>
</dbReference>
<dbReference type="InterPro" id="IPR051534">
    <property type="entry name" value="CBASS_pafABC_assoc_protein"/>
</dbReference>
<dbReference type="PANTHER" id="PTHR34580">
    <property type="match status" value="1"/>
</dbReference>
<accession>A0A430B897</accession>
<comment type="caution">
    <text evidence="3">The sequence shown here is derived from an EMBL/GenBank/DDBJ whole genome shotgun (WGS) entry which is preliminary data.</text>
</comment>
<dbReference type="Pfam" id="PF08279">
    <property type="entry name" value="HTH_11"/>
    <property type="match status" value="1"/>
</dbReference>
<dbReference type="Pfam" id="PF13280">
    <property type="entry name" value="WYL"/>
    <property type="match status" value="1"/>
</dbReference>
<gene>
    <name evidence="3" type="ORF">CBF28_03030</name>
</gene>
<dbReference type="OrthoDB" id="9815009at2"/>
<evidence type="ECO:0000259" key="1">
    <source>
        <dbReference type="Pfam" id="PF08279"/>
    </source>
</evidence>
<protein>
    <recommendedName>
        <fullName evidence="5">Transcriptional regulator</fullName>
    </recommendedName>
</protein>
<sequence length="217" mass="25531">MKIERLMYILVSLLSKKYIKANEIADIFQVSVRTIYRDIDTLSLAGIPIYSKKGNAGGFYIDEDYQLNSFLFSDVEKKAVYEMSQSLTSSFHHPKLEELNQKMAYLVEKNKSQSPYFFDLSLWKSKHISLTEIEKAIEESRVIGFDYVSYSGEVTTREIEPINIVCKSQVWYVYGFCRLRQEMRLFRLSRIRKTCLSGERFSPEKFKPIEKEDINQF</sequence>
<organism evidence="3 4">
    <name type="scientific">Vagococcus carniphilus</name>
    <dbReference type="NCBI Taxonomy" id="218144"/>
    <lineage>
        <taxon>Bacteria</taxon>
        <taxon>Bacillati</taxon>
        <taxon>Bacillota</taxon>
        <taxon>Bacilli</taxon>
        <taxon>Lactobacillales</taxon>
        <taxon>Enterococcaceae</taxon>
        <taxon>Vagococcus</taxon>
    </lineage>
</organism>
<dbReference type="SUPFAM" id="SSF46785">
    <property type="entry name" value="Winged helix' DNA-binding domain"/>
    <property type="match status" value="1"/>
</dbReference>
<proteinExistence type="predicted"/>
<dbReference type="InterPro" id="IPR026881">
    <property type="entry name" value="WYL_dom"/>
</dbReference>
<evidence type="ECO:0000313" key="4">
    <source>
        <dbReference type="Proteomes" id="UP000288028"/>
    </source>
</evidence>
<evidence type="ECO:0000313" key="3">
    <source>
        <dbReference type="EMBL" id="RSU16515.1"/>
    </source>
</evidence>
<dbReference type="InterPro" id="IPR036388">
    <property type="entry name" value="WH-like_DNA-bd_sf"/>
</dbReference>
<evidence type="ECO:0000259" key="2">
    <source>
        <dbReference type="Pfam" id="PF13280"/>
    </source>
</evidence>
<feature type="domain" description="WYL" evidence="2">
    <location>
        <begin position="130"/>
        <end position="193"/>
    </location>
</feature>
<name>A0A430B897_9ENTE</name>
<keyword evidence="4" id="KW-1185">Reference proteome</keyword>
<dbReference type="InterPro" id="IPR013196">
    <property type="entry name" value="HTH_11"/>
</dbReference>
<evidence type="ECO:0008006" key="5">
    <source>
        <dbReference type="Google" id="ProtNLM"/>
    </source>
</evidence>
<dbReference type="InterPro" id="IPR036390">
    <property type="entry name" value="WH_DNA-bd_sf"/>
</dbReference>
<dbReference type="Gene3D" id="1.10.10.10">
    <property type="entry name" value="Winged helix-like DNA-binding domain superfamily/Winged helix DNA-binding domain"/>
    <property type="match status" value="1"/>
</dbReference>
<reference evidence="3 4" key="1">
    <citation type="submission" date="2017-05" db="EMBL/GenBank/DDBJ databases">
        <title>Vagococcus spp. assemblies.</title>
        <authorList>
            <person name="Gulvik C.A."/>
        </authorList>
    </citation>
    <scope>NUCLEOTIDE SEQUENCE [LARGE SCALE GENOMIC DNA]</scope>
    <source>
        <strain evidence="3 4">SS1714</strain>
    </source>
</reference>
<dbReference type="EMBL" id="NGKB01000002">
    <property type="protein sequence ID" value="RSU16515.1"/>
    <property type="molecule type" value="Genomic_DNA"/>
</dbReference>